<dbReference type="AlphaFoldDB" id="A0A8J4F787"/>
<keyword evidence="7" id="KW-1185">Reference proteome</keyword>
<feature type="region of interest" description="Disordered" evidence="4">
    <location>
        <begin position="1"/>
        <end position="211"/>
    </location>
</feature>
<dbReference type="EMBL" id="BNCO01000034">
    <property type="protein sequence ID" value="GIL59300.1"/>
    <property type="molecule type" value="Genomic_DNA"/>
</dbReference>
<comment type="similarity">
    <text evidence="2">Belongs to the CWC22 family.</text>
</comment>
<evidence type="ECO:0000313" key="7">
    <source>
        <dbReference type="Proteomes" id="UP000747399"/>
    </source>
</evidence>
<dbReference type="PANTHER" id="PTHR18034">
    <property type="entry name" value="CELL CYCLE CONTROL PROTEIN CWF22-RELATED"/>
    <property type="match status" value="1"/>
</dbReference>
<dbReference type="GO" id="GO:0042274">
    <property type="term" value="P:ribosomal small subunit biogenesis"/>
    <property type="evidence" value="ECO:0007669"/>
    <property type="project" value="TreeGrafter"/>
</dbReference>
<sequence length="1123" mass="116180">MYGTQGRGDGRGSRGRSFSGRGQSGGGGRRGPALPLSLLRELGDDTSGGAGGGGGRGFKFNGDSSGGAGGNASFGGRGRGRGRQGGRGDGGRGGRPFGVGGRDSSGSYGADERRKWTADRPADDALRGYKRQRQEKGAHGDQHPAKRRLVSTDNGSSGRGRDPRASGLTRTLAAMKQQQAISGAGSHARSGPGSGFGSGSRSRGTSSKTKFHELLVDGWESRNGRDAFLEELRLQAQLAKKLGKSKKDALDGMDKLMGFLSAGSESLLPKYLDLEARQEVADLLTKAGSGSGTGDPDPGLGSKVQSKGAKRPLSSAAAAARQVAEILDRESDEELELFGIGPDSNRDDDDDLEDDEEDLLGMNGSESRSGSGSELEEGEDDMYDSEDGDDGGELASESEGEDDGGMDDAGGEEEEEEEEEDDGYDMYGQLMGSESADEEGVPASDESADEEEEEEEEAEEGEEDEEEEGEEEGGRHLTVGHRSSMKAASAAREGTGAGNGTRGGGGGGGAETAAAAAQQKYVPPALRAQLAAAGGGGGGGGRGALDAARLQVERRVTGLINRLAEANLQSISREVAELYSSQGRRLVSEAVAMQILGAAESGPRASEQFAAVAAAFVTAVAAQAEAQDLAAGFLAELAQRLEAARSSGDSLVQANLVTVLAYCYSAGLVGPGLCYSLLGSLKERFQELDVSAMVTLLNAVGLQLRNADPGLMKEFVLGVHERAAQLGRDGQLSRRAQLMLDLIIDIKNNKTSAAGGAAAADVSLGGTATRKSKAAAAAAASGAGGGGRRGGALAVLQPSVAKWLQQLGVEEVSLRGLTWKKLLAPNKKGMWWMPVAGEALDDPLLLAAAVGVGNVAGGGSGLAAAAGEGSTTAAAAAAASTAKLLQLAAAQRMNTDARRAVFVAIMGSEDCTEAHEKLLRLPLKGDQRREIVRVLVDCCLGEKAWNPYYAFLAIQLCGGDAGAGAGGGGSGSMGRAHRVTMQYCLWDKFKEVESMDVRQLTQLAKLAALLVARFTLSLSLLKVVDWSELSAKQMLTWRIFLQHLVSSCKTAGDVKEIFARVAAQPKTLSGLISGLLLFLRTSFAPWAATKLPPGPDSDELLRRTRAAEKELAAGAATAAAVLI</sequence>
<gene>
    <name evidence="6" type="ORF">Vafri_14211</name>
</gene>
<dbReference type="Pfam" id="PF02847">
    <property type="entry name" value="MA3"/>
    <property type="match status" value="1"/>
</dbReference>
<feature type="compositionally biased region" description="Gly residues" evidence="4">
    <location>
        <begin position="64"/>
        <end position="77"/>
    </location>
</feature>
<evidence type="ECO:0000259" key="5">
    <source>
        <dbReference type="PROSITE" id="PS51366"/>
    </source>
</evidence>
<organism evidence="6 7">
    <name type="scientific">Volvox africanus</name>
    <dbReference type="NCBI Taxonomy" id="51714"/>
    <lineage>
        <taxon>Eukaryota</taxon>
        <taxon>Viridiplantae</taxon>
        <taxon>Chlorophyta</taxon>
        <taxon>core chlorophytes</taxon>
        <taxon>Chlorophyceae</taxon>
        <taxon>CS clade</taxon>
        <taxon>Chlamydomonadales</taxon>
        <taxon>Volvocaceae</taxon>
        <taxon>Volvox</taxon>
    </lineage>
</organism>
<dbReference type="Pfam" id="PF02854">
    <property type="entry name" value="MIF4G"/>
    <property type="match status" value="1"/>
</dbReference>
<dbReference type="GO" id="GO:0003723">
    <property type="term" value="F:RNA binding"/>
    <property type="evidence" value="ECO:0007669"/>
    <property type="project" value="InterPro"/>
</dbReference>
<comment type="caution">
    <text evidence="6">The sequence shown here is derived from an EMBL/GenBank/DDBJ whole genome shotgun (WGS) entry which is preliminary data.</text>
</comment>
<feature type="domain" description="MI" evidence="5">
    <location>
        <begin position="896"/>
        <end position="1026"/>
    </location>
</feature>
<feature type="region of interest" description="Disordered" evidence="4">
    <location>
        <begin position="285"/>
        <end position="511"/>
    </location>
</feature>
<feature type="compositionally biased region" description="Basic and acidic residues" evidence="4">
    <location>
        <begin position="110"/>
        <end position="144"/>
    </location>
</feature>
<comment type="subcellular location">
    <subcellularLocation>
        <location evidence="1">Nucleus</location>
        <location evidence="1">Nucleolus</location>
    </subcellularLocation>
</comment>
<dbReference type="InterPro" id="IPR003891">
    <property type="entry name" value="Initiation_fac_eIF4g_MI"/>
</dbReference>
<dbReference type="PANTHER" id="PTHR18034:SF4">
    <property type="entry name" value="NUCLEOLAR MIF4G DOMAIN-CONTAINING PROTEIN 1"/>
    <property type="match status" value="1"/>
</dbReference>
<dbReference type="SMART" id="SM00544">
    <property type="entry name" value="MA3"/>
    <property type="match status" value="1"/>
</dbReference>
<proteinExistence type="inferred from homology"/>
<name>A0A8J4F787_9CHLO</name>
<evidence type="ECO:0000313" key="6">
    <source>
        <dbReference type="EMBL" id="GIL59300.1"/>
    </source>
</evidence>
<accession>A0A8J4F787</accession>
<dbReference type="InterPro" id="IPR016024">
    <property type="entry name" value="ARM-type_fold"/>
</dbReference>
<dbReference type="InterPro" id="IPR003890">
    <property type="entry name" value="MIF4G-like_typ-3"/>
</dbReference>
<dbReference type="PROSITE" id="PS51366">
    <property type="entry name" value="MI"/>
    <property type="match status" value="1"/>
</dbReference>
<feature type="compositionally biased region" description="Acidic residues" evidence="4">
    <location>
        <begin position="435"/>
        <end position="471"/>
    </location>
</feature>
<dbReference type="SUPFAM" id="SSF48371">
    <property type="entry name" value="ARM repeat"/>
    <property type="match status" value="1"/>
</dbReference>
<reference evidence="6" key="1">
    <citation type="journal article" date="2021" name="Proc. Natl. Acad. Sci. U.S.A.">
        <title>Three genomes in the algal genus Volvox reveal the fate of a haploid sex-determining region after a transition to homothallism.</title>
        <authorList>
            <person name="Yamamoto K."/>
            <person name="Hamaji T."/>
            <person name="Kawai-Toyooka H."/>
            <person name="Matsuzaki R."/>
            <person name="Takahashi F."/>
            <person name="Nishimura Y."/>
            <person name="Kawachi M."/>
            <person name="Noguchi H."/>
            <person name="Minakuchi Y."/>
            <person name="Umen J.G."/>
            <person name="Toyoda A."/>
            <person name="Nozaki H."/>
        </authorList>
    </citation>
    <scope>NUCLEOTIDE SEQUENCE</scope>
    <source>
        <strain evidence="6">NIES-3780</strain>
    </source>
</reference>
<evidence type="ECO:0000256" key="3">
    <source>
        <dbReference type="ARBA" id="ARBA00023242"/>
    </source>
</evidence>
<evidence type="ECO:0000256" key="1">
    <source>
        <dbReference type="ARBA" id="ARBA00004604"/>
    </source>
</evidence>
<dbReference type="GO" id="GO:0005730">
    <property type="term" value="C:nucleolus"/>
    <property type="evidence" value="ECO:0007669"/>
    <property type="project" value="UniProtKB-SubCell"/>
</dbReference>
<dbReference type="Gene3D" id="1.25.40.180">
    <property type="match status" value="1"/>
</dbReference>
<keyword evidence="3" id="KW-0539">Nucleus</keyword>
<feature type="compositionally biased region" description="Acidic residues" evidence="4">
    <location>
        <begin position="346"/>
        <end position="359"/>
    </location>
</feature>
<protein>
    <recommendedName>
        <fullName evidence="5">MI domain-containing protein</fullName>
    </recommendedName>
</protein>
<dbReference type="SMART" id="SM00543">
    <property type="entry name" value="MIF4G"/>
    <property type="match status" value="1"/>
</dbReference>
<feature type="compositionally biased region" description="Gly residues" evidence="4">
    <location>
        <begin position="46"/>
        <end position="57"/>
    </location>
</feature>
<dbReference type="Proteomes" id="UP000747399">
    <property type="component" value="Unassembled WGS sequence"/>
</dbReference>
<feature type="compositionally biased region" description="Acidic residues" evidence="4">
    <location>
        <begin position="374"/>
        <end position="424"/>
    </location>
</feature>
<dbReference type="InterPro" id="IPR050781">
    <property type="entry name" value="CWC22_splicing_factor"/>
</dbReference>
<feature type="compositionally biased region" description="Low complexity" evidence="4">
    <location>
        <begin position="360"/>
        <end position="373"/>
    </location>
</feature>
<evidence type="ECO:0000256" key="2">
    <source>
        <dbReference type="ARBA" id="ARBA00006856"/>
    </source>
</evidence>
<evidence type="ECO:0000256" key="4">
    <source>
        <dbReference type="SAM" id="MobiDB-lite"/>
    </source>
</evidence>
<feature type="compositionally biased region" description="Gly residues" evidence="4">
    <location>
        <begin position="495"/>
        <end position="510"/>
    </location>
</feature>
<feature type="compositionally biased region" description="Gly residues" evidence="4">
    <location>
        <begin position="85"/>
        <end position="103"/>
    </location>
</feature>